<dbReference type="InParanoid" id="A0A077ZQH0"/>
<protein>
    <submittedName>
        <fullName evidence="6">Phospholipase d</fullName>
    </submittedName>
</protein>
<evidence type="ECO:0000313" key="6">
    <source>
        <dbReference type="EMBL" id="CDW72158.1"/>
    </source>
</evidence>
<feature type="transmembrane region" description="Helical" evidence="5">
    <location>
        <begin position="380"/>
        <end position="400"/>
    </location>
</feature>
<comment type="subcellular location">
    <subcellularLocation>
        <location evidence="1">Membrane</location>
        <topology evidence="1">Multi-pass membrane protein</topology>
    </subcellularLocation>
</comment>
<reference evidence="6 7" key="1">
    <citation type="submission" date="2014-06" db="EMBL/GenBank/DDBJ databases">
        <authorList>
            <person name="Swart Estienne"/>
        </authorList>
    </citation>
    <scope>NUCLEOTIDE SEQUENCE [LARGE SCALE GENOMIC DNA]</scope>
    <source>
        <strain evidence="6 7">130c</strain>
    </source>
</reference>
<evidence type="ECO:0000256" key="2">
    <source>
        <dbReference type="ARBA" id="ARBA00022692"/>
    </source>
</evidence>
<evidence type="ECO:0000313" key="7">
    <source>
        <dbReference type="Proteomes" id="UP000039865"/>
    </source>
</evidence>
<dbReference type="AlphaFoldDB" id="A0A077ZQH0"/>
<evidence type="ECO:0000256" key="5">
    <source>
        <dbReference type="SAM" id="Phobius"/>
    </source>
</evidence>
<organism evidence="6 7">
    <name type="scientific">Stylonychia lemnae</name>
    <name type="common">Ciliate</name>
    <dbReference type="NCBI Taxonomy" id="5949"/>
    <lineage>
        <taxon>Eukaryota</taxon>
        <taxon>Sar</taxon>
        <taxon>Alveolata</taxon>
        <taxon>Ciliophora</taxon>
        <taxon>Intramacronucleata</taxon>
        <taxon>Spirotrichea</taxon>
        <taxon>Stichotrichia</taxon>
        <taxon>Sporadotrichida</taxon>
        <taxon>Oxytrichidae</taxon>
        <taxon>Stylonychinae</taxon>
        <taxon>Stylonychia</taxon>
    </lineage>
</organism>
<keyword evidence="7" id="KW-1185">Reference proteome</keyword>
<dbReference type="Proteomes" id="UP000039865">
    <property type="component" value="Unassembled WGS sequence"/>
</dbReference>
<proteinExistence type="predicted"/>
<dbReference type="Pfam" id="PF05653">
    <property type="entry name" value="Mg_trans_NIPA"/>
    <property type="match status" value="1"/>
</dbReference>
<dbReference type="PANTHER" id="PTHR12570">
    <property type="match status" value="1"/>
</dbReference>
<keyword evidence="3 5" id="KW-1133">Transmembrane helix</keyword>
<keyword evidence="4 5" id="KW-0472">Membrane</keyword>
<evidence type="ECO:0000256" key="4">
    <source>
        <dbReference type="ARBA" id="ARBA00023136"/>
    </source>
</evidence>
<dbReference type="EMBL" id="CCKQ01001055">
    <property type="protein sequence ID" value="CDW72158.1"/>
    <property type="molecule type" value="Genomic_DNA"/>
</dbReference>
<feature type="transmembrane region" description="Helical" evidence="5">
    <location>
        <begin position="349"/>
        <end position="368"/>
    </location>
</feature>
<gene>
    <name evidence="6" type="primary">Contig3896.g4159</name>
    <name evidence="6" type="ORF">STYLEM_1112</name>
</gene>
<dbReference type="OrthoDB" id="165382at2759"/>
<name>A0A077ZQH0_STYLE</name>
<evidence type="ECO:0000256" key="3">
    <source>
        <dbReference type="ARBA" id="ARBA00022989"/>
    </source>
</evidence>
<evidence type="ECO:0000256" key="1">
    <source>
        <dbReference type="ARBA" id="ARBA00004141"/>
    </source>
</evidence>
<feature type="transmembrane region" description="Helical" evidence="5">
    <location>
        <begin position="6"/>
        <end position="29"/>
    </location>
</feature>
<dbReference type="InterPro" id="IPR008521">
    <property type="entry name" value="Mg_trans_NIPA"/>
</dbReference>
<feature type="transmembrane region" description="Helical" evidence="5">
    <location>
        <begin position="406"/>
        <end position="429"/>
    </location>
</feature>
<feature type="transmembrane region" description="Helical" evidence="5">
    <location>
        <begin position="70"/>
        <end position="92"/>
    </location>
</feature>
<keyword evidence="2 5" id="KW-0812">Transmembrane</keyword>
<accession>A0A077ZQH0</accession>
<dbReference type="GO" id="GO:0015095">
    <property type="term" value="F:magnesium ion transmembrane transporter activity"/>
    <property type="evidence" value="ECO:0007669"/>
    <property type="project" value="InterPro"/>
</dbReference>
<dbReference type="PANTHER" id="PTHR12570:SF9">
    <property type="entry name" value="MAGNESIUM TRANSPORTER NIPA8-RELATED"/>
    <property type="match status" value="1"/>
</dbReference>
<dbReference type="GO" id="GO:0016020">
    <property type="term" value="C:membrane"/>
    <property type="evidence" value="ECO:0007669"/>
    <property type="project" value="UniProtKB-SubCell"/>
</dbReference>
<feature type="transmembrane region" description="Helical" evidence="5">
    <location>
        <begin position="305"/>
        <end position="329"/>
    </location>
</feature>
<sequence length="479" mass="54963">MNQAAIALLAVTLANFINSLGYIFFKFAHIRMERNKDNKQYYFLTWQFICGLLLIILAAAINVGKYSSHQFLFSLIKINWLFIVVVVSIAYADQITLTSTSSLTLVFNSILATRLLGEGPLFVSYFPTMNQYCLQSQELLETFLSKEREDIQEKKRLNQNRQSLIKHFSFEEDNIGSPRSQCRESDSDRVEQISRFRSQIQRPQNDFDQASNSNTNSIYNATTDKDGSQIPFKTTQQTQFDFVRTPTYNSLKDENEKDCEKCPKYDVGGQFKGCNDEPTITQLIDRVSKMDEKDLKKLSPNFQKFWIRLPLILYPWASGLLSGMTTSFIKGVAEITKNHTMYELATHPLPYICLAICGFNIIGQLYTLNTGLKFYNQLEVIPIYQSSVILNNLLCGGLIFNEFQYYSWWNMLLIALGSVTCICGIMIIAKKYQFISSKEAEKSALRLENKDNQIDMIFFSQNGSDGKARGDLQGHYQRI</sequence>
<feature type="transmembrane region" description="Helical" evidence="5">
    <location>
        <begin position="41"/>
        <end position="64"/>
    </location>
</feature>